<keyword evidence="1" id="KW-0472">Membrane</keyword>
<keyword evidence="1" id="KW-1133">Transmembrane helix</keyword>
<dbReference type="EMBL" id="BK032679">
    <property type="protein sequence ID" value="DAF54462.1"/>
    <property type="molecule type" value="Genomic_DNA"/>
</dbReference>
<organism evidence="2">
    <name type="scientific">Siphoviridae sp. ctKwY15</name>
    <dbReference type="NCBI Taxonomy" id="2827843"/>
    <lineage>
        <taxon>Viruses</taxon>
        <taxon>Duplodnaviria</taxon>
        <taxon>Heunggongvirae</taxon>
        <taxon>Uroviricota</taxon>
        <taxon>Caudoviricetes</taxon>
    </lineage>
</organism>
<evidence type="ECO:0000313" key="2">
    <source>
        <dbReference type="EMBL" id="DAF54462.1"/>
    </source>
</evidence>
<name>A0A8S5SU48_9CAUD</name>
<reference evidence="2" key="1">
    <citation type="journal article" date="2021" name="Proc. Natl. Acad. Sci. U.S.A.">
        <title>A Catalog of Tens of Thousands of Viruses from Human Metagenomes Reveals Hidden Associations with Chronic Diseases.</title>
        <authorList>
            <person name="Tisza M.J."/>
            <person name="Buck C.B."/>
        </authorList>
    </citation>
    <scope>NUCLEOTIDE SEQUENCE</scope>
    <source>
        <strain evidence="2">CtKwY15</strain>
    </source>
</reference>
<keyword evidence="1" id="KW-0812">Transmembrane</keyword>
<accession>A0A8S5SU48</accession>
<evidence type="ECO:0000256" key="1">
    <source>
        <dbReference type="SAM" id="Phobius"/>
    </source>
</evidence>
<proteinExistence type="predicted"/>
<feature type="transmembrane region" description="Helical" evidence="1">
    <location>
        <begin position="36"/>
        <end position="58"/>
    </location>
</feature>
<sequence length="66" mass="7331">MVTSIVIDKADEIAKVLSGRFSQEGYEGWELVQWNIMPPAALLTASTTHCCGSIYILATFKKKLRV</sequence>
<protein>
    <submittedName>
        <fullName evidence="2">Uncharacterized protein</fullName>
    </submittedName>
</protein>